<feature type="region of interest" description="Disordered" evidence="1">
    <location>
        <begin position="1"/>
        <end position="31"/>
    </location>
</feature>
<evidence type="ECO:0000313" key="2">
    <source>
        <dbReference type="EMBL" id="KAF5809750.1"/>
    </source>
</evidence>
<dbReference type="EMBL" id="CM007897">
    <property type="protein sequence ID" value="OTG17493.1"/>
    <property type="molecule type" value="Genomic_DNA"/>
</dbReference>
<feature type="compositionally biased region" description="Polar residues" evidence="1">
    <location>
        <begin position="353"/>
        <end position="364"/>
    </location>
</feature>
<feature type="compositionally biased region" description="Polar residues" evidence="1">
    <location>
        <begin position="416"/>
        <end position="426"/>
    </location>
</feature>
<dbReference type="Gramene" id="mRNA:HanXRQr2_Chr04g0161041">
    <property type="protein sequence ID" value="mRNA:HanXRQr2_Chr04g0161041"/>
    <property type="gene ID" value="HanXRQr2_Chr04g0161041"/>
</dbReference>
<evidence type="ECO:0000313" key="3">
    <source>
        <dbReference type="EMBL" id="OTG17493.1"/>
    </source>
</evidence>
<organism evidence="3 4">
    <name type="scientific">Helianthus annuus</name>
    <name type="common">Common sunflower</name>
    <dbReference type="NCBI Taxonomy" id="4232"/>
    <lineage>
        <taxon>Eukaryota</taxon>
        <taxon>Viridiplantae</taxon>
        <taxon>Streptophyta</taxon>
        <taxon>Embryophyta</taxon>
        <taxon>Tracheophyta</taxon>
        <taxon>Spermatophyta</taxon>
        <taxon>Magnoliopsida</taxon>
        <taxon>eudicotyledons</taxon>
        <taxon>Gunneridae</taxon>
        <taxon>Pentapetalae</taxon>
        <taxon>asterids</taxon>
        <taxon>campanulids</taxon>
        <taxon>Asterales</taxon>
        <taxon>Asteraceae</taxon>
        <taxon>Asteroideae</taxon>
        <taxon>Heliantheae alliance</taxon>
        <taxon>Heliantheae</taxon>
        <taxon>Helianthus</taxon>
    </lineage>
</organism>
<feature type="compositionally biased region" description="Basic and acidic residues" evidence="1">
    <location>
        <begin position="405"/>
        <end position="415"/>
    </location>
</feature>
<proteinExistence type="predicted"/>
<reference evidence="2" key="3">
    <citation type="submission" date="2020-06" db="EMBL/GenBank/DDBJ databases">
        <title>Helianthus annuus Genome sequencing and assembly Release 2.</title>
        <authorList>
            <person name="Gouzy J."/>
            <person name="Langlade N."/>
            <person name="Munos S."/>
        </authorList>
    </citation>
    <scope>NUCLEOTIDE SEQUENCE</scope>
    <source>
        <tissue evidence="2">Leaves</tissue>
    </source>
</reference>
<feature type="compositionally biased region" description="Basic and acidic residues" evidence="1">
    <location>
        <begin position="586"/>
        <end position="609"/>
    </location>
</feature>
<keyword evidence="4" id="KW-1185">Reference proteome</keyword>
<feature type="region of interest" description="Disordered" evidence="1">
    <location>
        <begin position="493"/>
        <end position="512"/>
    </location>
</feature>
<evidence type="ECO:0000313" key="4">
    <source>
        <dbReference type="Proteomes" id="UP000215914"/>
    </source>
</evidence>
<reference evidence="2 4" key="1">
    <citation type="journal article" date="2017" name="Nature">
        <title>The sunflower genome provides insights into oil metabolism, flowering and Asterid evolution.</title>
        <authorList>
            <person name="Badouin H."/>
            <person name="Gouzy J."/>
            <person name="Grassa C.J."/>
            <person name="Murat F."/>
            <person name="Staton S.E."/>
            <person name="Cottret L."/>
            <person name="Lelandais-Briere C."/>
            <person name="Owens G.L."/>
            <person name="Carrere S."/>
            <person name="Mayjonade B."/>
            <person name="Legrand L."/>
            <person name="Gill N."/>
            <person name="Kane N.C."/>
            <person name="Bowers J.E."/>
            <person name="Hubner S."/>
            <person name="Bellec A."/>
            <person name="Berard A."/>
            <person name="Berges H."/>
            <person name="Blanchet N."/>
            <person name="Boniface M.C."/>
            <person name="Brunel D."/>
            <person name="Catrice O."/>
            <person name="Chaidir N."/>
            <person name="Claudel C."/>
            <person name="Donnadieu C."/>
            <person name="Faraut T."/>
            <person name="Fievet G."/>
            <person name="Helmstetter N."/>
            <person name="King M."/>
            <person name="Knapp S.J."/>
            <person name="Lai Z."/>
            <person name="Le Paslier M.C."/>
            <person name="Lippi Y."/>
            <person name="Lorenzon L."/>
            <person name="Mandel J.R."/>
            <person name="Marage G."/>
            <person name="Marchand G."/>
            <person name="Marquand E."/>
            <person name="Bret-Mestries E."/>
            <person name="Morien E."/>
            <person name="Nambeesan S."/>
            <person name="Nguyen T."/>
            <person name="Pegot-Espagnet P."/>
            <person name="Pouilly N."/>
            <person name="Raftis F."/>
            <person name="Sallet E."/>
            <person name="Schiex T."/>
            <person name="Thomas J."/>
            <person name="Vandecasteele C."/>
            <person name="Vares D."/>
            <person name="Vear F."/>
            <person name="Vautrin S."/>
            <person name="Crespi M."/>
            <person name="Mangin B."/>
            <person name="Burke J.M."/>
            <person name="Salse J."/>
            <person name="Munos S."/>
            <person name="Vincourt P."/>
            <person name="Rieseberg L.H."/>
            <person name="Langlade N.B."/>
        </authorList>
    </citation>
    <scope>NUCLEOTIDE SEQUENCE [LARGE SCALE GENOMIC DNA]</scope>
    <source>
        <strain evidence="4">cv. SF193</strain>
        <tissue evidence="2">Leaves</tissue>
    </source>
</reference>
<accession>A0A251U3B2</accession>
<sequence length="894" mass="102165">MTRSRSGQPPDLKKYMDKQLRKTGKTAADPHVPTWEKTMNVACYLTDPPKGFESYKSLIVGLNSCRLAHAFRENPIIREDWIKDFWNNASAKKGDTVIKSKVQNKVVSISEQDIREVLLFGDAANDPVDYTKEKVMDVLSKMSYEGSYPPTTKKLLHPYWRFLAHVYLVCISGNKSGIDTLTIRQTSGMVSLVEGWKFNYSRCVFDDMMANVKTLNEKYWFKFPRFLQMVLETKYPKLQATVKIYDTKIMNHMVFSMLNQKSRENVKVKYENKKPLIKFGVFSEITEEVPAPVNATVVDEHDVVIIQAPPGSNEPVENVDFTGVESEEDETDDRMIDDAEVSENVGEREAEVNTGSLTAETQNVEEPVSVNPPHTEPVAISTAETEDADEDPMADLPPRKRSRKDPRISREDNSETRTTTESTLPVTSARPPIHYTPSPLSPAIIDFIQNERVAMFIPAPKPGEGSSNSPSDADVVRAAELLQAVAREVEAAARPIQEETHEASSSSDSDDLFEENETTILMRRITVLEEDKIFKDAQIASLMEEVVVKNQKIHELETNLGALTTIVMDMKQKLEGKFLKEFADPPKETTTKERAKEQKEHDEAMDRYIDNPPRTANQKLKKKMVVMRNVGVKRDLQFGDKPDRYVITTEKDKHGNRSSILSWSYNDEMEMFIVKRKSGAVEYYDHSDAFNSWTAVDLRELSNATFHNQTVNPNCKIRWNFFNKLQQHARVNFKDMKLAQSIVQEDEEVVDPATGKPYKTVKWPATKQTKTVLLKELPDNSLKDLQFWMYDPIIGQAVIVCDNAEYRFLDTRDLMCFGENDIKLLAKTRIQSDPQYEVCAKSWTGAVAQIMGFKLWSGQRTRVETQLFGPYVGRRLPDLPELQWKQKKQTKKRK</sequence>
<feature type="region of interest" description="Disordered" evidence="1">
    <location>
        <begin position="586"/>
        <end position="614"/>
    </location>
</feature>
<feature type="compositionally biased region" description="Acidic residues" evidence="1">
    <location>
        <begin position="384"/>
        <end position="393"/>
    </location>
</feature>
<evidence type="ECO:0000256" key="1">
    <source>
        <dbReference type="SAM" id="MobiDB-lite"/>
    </source>
</evidence>
<gene>
    <name evidence="3" type="ORF">HannXRQ_Chr08g0212781</name>
    <name evidence="2" type="ORF">HanXRQr2_Chr04g0161041</name>
</gene>
<feature type="region of interest" description="Disordered" evidence="1">
    <location>
        <begin position="324"/>
        <end position="437"/>
    </location>
</feature>
<dbReference type="AlphaFoldDB" id="A0A251U3B2"/>
<reference evidence="3" key="2">
    <citation type="submission" date="2017-02" db="EMBL/GenBank/DDBJ databases">
        <title>Sunflower complete genome.</title>
        <authorList>
            <person name="Langlade N."/>
            <person name="Munos S."/>
        </authorList>
    </citation>
    <scope>NUCLEOTIDE SEQUENCE [LARGE SCALE GENOMIC DNA]</scope>
    <source>
        <tissue evidence="3">Leaves</tissue>
    </source>
</reference>
<dbReference type="EMBL" id="MNCJ02000319">
    <property type="protein sequence ID" value="KAF5809750.1"/>
    <property type="molecule type" value="Genomic_DNA"/>
</dbReference>
<name>A0A251U3B2_HELAN</name>
<protein>
    <submittedName>
        <fullName evidence="3">Uncharacterized protein</fullName>
    </submittedName>
</protein>
<feature type="compositionally biased region" description="Basic and acidic residues" evidence="1">
    <location>
        <begin position="493"/>
        <end position="502"/>
    </location>
</feature>
<dbReference type="Proteomes" id="UP000215914">
    <property type="component" value="Chromosome 8"/>
</dbReference>
<dbReference type="InParanoid" id="A0A251U3B2"/>
<feature type="compositionally biased region" description="Basic and acidic residues" evidence="1">
    <location>
        <begin position="11"/>
        <end position="20"/>
    </location>
</feature>